<keyword evidence="5 10" id="KW-0479">Metal-binding</keyword>
<dbReference type="Proteomes" id="UP000656813">
    <property type="component" value="Unassembled WGS sequence"/>
</dbReference>
<feature type="binding site" evidence="10">
    <location>
        <position position="68"/>
    </location>
    <ligand>
        <name>Zn(2+)</name>
        <dbReference type="ChEBI" id="CHEBI:29105"/>
        <label>2</label>
        <note>catalytic</note>
    </ligand>
</feature>
<keyword evidence="13" id="KW-1185">Reference proteome</keyword>
<feature type="binding site" evidence="10">
    <location>
        <position position="65"/>
    </location>
    <ligand>
        <name>Zn(2+)</name>
        <dbReference type="ChEBI" id="CHEBI:29105"/>
        <label>1</label>
        <note>catalytic</note>
    </ligand>
</feature>
<dbReference type="PANTHER" id="PTHR46018">
    <property type="entry name" value="ZINC PHOSPHODIESTERASE ELAC PROTEIN 1"/>
    <property type="match status" value="1"/>
</dbReference>
<keyword evidence="4 10" id="KW-0540">Nuclease</keyword>
<dbReference type="EMBL" id="BMFV01000008">
    <property type="protein sequence ID" value="GGH79402.1"/>
    <property type="molecule type" value="Genomic_DNA"/>
</dbReference>
<reference evidence="12" key="2">
    <citation type="submission" date="2020-09" db="EMBL/GenBank/DDBJ databases">
        <authorList>
            <person name="Sun Q."/>
            <person name="Zhou Y."/>
        </authorList>
    </citation>
    <scope>NUCLEOTIDE SEQUENCE</scope>
    <source>
        <strain evidence="12">CGMCC 1.12777</strain>
    </source>
</reference>
<dbReference type="SUPFAM" id="SSF56281">
    <property type="entry name" value="Metallo-hydrolase/oxidoreductase"/>
    <property type="match status" value="1"/>
</dbReference>
<comment type="similarity">
    <text evidence="10">Belongs to the RNase Z family.</text>
</comment>
<dbReference type="GO" id="GO:0008270">
    <property type="term" value="F:zinc ion binding"/>
    <property type="evidence" value="ECO:0007669"/>
    <property type="project" value="UniProtKB-UniRule"/>
</dbReference>
<evidence type="ECO:0000313" key="12">
    <source>
        <dbReference type="EMBL" id="GGH79402.1"/>
    </source>
</evidence>
<evidence type="ECO:0000256" key="5">
    <source>
        <dbReference type="ARBA" id="ARBA00022723"/>
    </source>
</evidence>
<dbReference type="InterPro" id="IPR013471">
    <property type="entry name" value="RNase_Z/BN"/>
</dbReference>
<protein>
    <recommendedName>
        <fullName evidence="2 10">Ribonuclease Z</fullName>
        <shortName evidence="10">RNase Z</shortName>
        <ecNumber evidence="2 10">3.1.26.11</ecNumber>
    </recommendedName>
    <alternativeName>
        <fullName evidence="10">tRNA 3 endonuclease</fullName>
    </alternativeName>
    <alternativeName>
        <fullName evidence="10">tRNase Z</fullName>
    </alternativeName>
</protein>
<comment type="subunit">
    <text evidence="1 10">Homodimer.</text>
</comment>
<dbReference type="Gene3D" id="3.60.15.10">
    <property type="entry name" value="Ribonuclease Z/Hydroxyacylglutathione hydrolase-like"/>
    <property type="match status" value="1"/>
</dbReference>
<reference evidence="12" key="1">
    <citation type="journal article" date="2014" name="Int. J. Syst. Evol. Microbiol.">
        <title>Complete genome sequence of Corynebacterium casei LMG S-19264T (=DSM 44701T), isolated from a smear-ripened cheese.</title>
        <authorList>
            <consortium name="US DOE Joint Genome Institute (JGI-PGF)"/>
            <person name="Walter F."/>
            <person name="Albersmeier A."/>
            <person name="Kalinowski J."/>
            <person name="Ruckert C."/>
        </authorList>
    </citation>
    <scope>NUCLEOTIDE SEQUENCE</scope>
    <source>
        <strain evidence="12">CGMCC 1.12777</strain>
    </source>
</reference>
<comment type="caution">
    <text evidence="12">The sequence shown here is derived from an EMBL/GenBank/DDBJ whole genome shotgun (WGS) entry which is preliminary data.</text>
</comment>
<evidence type="ECO:0000256" key="10">
    <source>
        <dbReference type="HAMAP-Rule" id="MF_01818"/>
    </source>
</evidence>
<dbReference type="EC" id="3.1.26.11" evidence="2 10"/>
<keyword evidence="8 10" id="KW-0862">Zinc</keyword>
<evidence type="ECO:0000256" key="8">
    <source>
        <dbReference type="ARBA" id="ARBA00022833"/>
    </source>
</evidence>
<dbReference type="GO" id="GO:0042802">
    <property type="term" value="F:identical protein binding"/>
    <property type="evidence" value="ECO:0007669"/>
    <property type="project" value="UniProtKB-ARBA"/>
</dbReference>
<evidence type="ECO:0000256" key="3">
    <source>
        <dbReference type="ARBA" id="ARBA00022694"/>
    </source>
</evidence>
<evidence type="ECO:0000256" key="2">
    <source>
        <dbReference type="ARBA" id="ARBA00012477"/>
    </source>
</evidence>
<dbReference type="HAMAP" id="MF_01818">
    <property type="entry name" value="RNase_Z_BN"/>
    <property type="match status" value="1"/>
</dbReference>
<keyword evidence="6 10" id="KW-0255">Endonuclease</keyword>
<evidence type="ECO:0000313" key="13">
    <source>
        <dbReference type="Proteomes" id="UP000656813"/>
    </source>
</evidence>
<name>A0A8J2ZVL5_9BACL</name>
<organism evidence="12 13">
    <name type="scientific">Pullulanibacillus pueri</name>
    <dbReference type="NCBI Taxonomy" id="1437324"/>
    <lineage>
        <taxon>Bacteria</taxon>
        <taxon>Bacillati</taxon>
        <taxon>Bacillota</taxon>
        <taxon>Bacilli</taxon>
        <taxon>Bacillales</taxon>
        <taxon>Sporolactobacillaceae</taxon>
        <taxon>Pullulanibacillus</taxon>
    </lineage>
</organism>
<dbReference type="RefSeq" id="WP_188496720.1">
    <property type="nucleotide sequence ID" value="NZ_BMFV01000008.1"/>
</dbReference>
<sequence>MELLFLGTGAGVPAKHRNVSALALIMPEYKGETWLFDCGEATQHQILHTKVKLPRIKKIFISHLHGDHIFGLPGLLGSRSFQGEDHPLEIYGPPGLRTYIETSLALSGTHLTYPLKIIELVKGVIYEDETFRISTDKLAHVIDSYGFRIQEKNKPGKLLVDKIKHDLGVIPGPELKKFKEEPIVKLADGSQVESAHYLGPEKQGRILTILGDTKPCPEALELAREADVVVHESTFRSDKEEGANTFGHSTARQAATLAKNAAARTLILTHISSRYQEDVTELLDEARLIFNPCFLAEDFWSYTL</sequence>
<keyword evidence="7 10" id="KW-0378">Hydrolase</keyword>
<dbReference type="InterPro" id="IPR036866">
    <property type="entry name" value="RibonucZ/Hydroxyglut_hydro"/>
</dbReference>
<dbReference type="NCBIfam" id="NF000801">
    <property type="entry name" value="PRK00055.1-3"/>
    <property type="match status" value="1"/>
</dbReference>
<evidence type="ECO:0000259" key="11">
    <source>
        <dbReference type="Pfam" id="PF12706"/>
    </source>
</evidence>
<dbReference type="Pfam" id="PF23023">
    <property type="entry name" value="Anti-Pycsar_Apyc1"/>
    <property type="match status" value="1"/>
</dbReference>
<evidence type="ECO:0000256" key="6">
    <source>
        <dbReference type="ARBA" id="ARBA00022759"/>
    </source>
</evidence>
<dbReference type="NCBIfam" id="TIGR02651">
    <property type="entry name" value="RNase_Z"/>
    <property type="match status" value="1"/>
</dbReference>
<dbReference type="AlphaFoldDB" id="A0A8J2ZVL5"/>
<comment type="catalytic activity">
    <reaction evidence="10">
        <text>Endonucleolytic cleavage of RNA, removing extra 3' nucleotides from tRNA precursor, generating 3' termini of tRNAs. A 3'-hydroxy group is left at the tRNA terminus and a 5'-phosphoryl group is left at the trailer molecule.</text>
        <dbReference type="EC" id="3.1.26.11"/>
    </reaction>
</comment>
<feature type="binding site" evidence="10">
    <location>
        <position position="212"/>
    </location>
    <ligand>
        <name>Zn(2+)</name>
        <dbReference type="ChEBI" id="CHEBI:29105"/>
        <label>2</label>
        <note>catalytic</note>
    </ligand>
</feature>
<evidence type="ECO:0000256" key="4">
    <source>
        <dbReference type="ARBA" id="ARBA00022722"/>
    </source>
</evidence>
<feature type="binding site" evidence="10">
    <location>
        <position position="63"/>
    </location>
    <ligand>
        <name>Zn(2+)</name>
        <dbReference type="ChEBI" id="CHEBI:29105"/>
        <label>1</label>
        <note>catalytic</note>
    </ligand>
</feature>
<accession>A0A8J2ZVL5</accession>
<evidence type="ECO:0000256" key="1">
    <source>
        <dbReference type="ARBA" id="ARBA00011738"/>
    </source>
</evidence>
<dbReference type="PANTHER" id="PTHR46018:SF2">
    <property type="entry name" value="ZINC PHOSPHODIESTERASE ELAC PROTEIN 1"/>
    <property type="match status" value="1"/>
</dbReference>
<feature type="binding site" evidence="10">
    <location>
        <position position="67"/>
    </location>
    <ligand>
        <name>Zn(2+)</name>
        <dbReference type="ChEBI" id="CHEBI:29105"/>
        <label>2</label>
        <note>catalytic</note>
    </ligand>
</feature>
<evidence type="ECO:0000256" key="9">
    <source>
        <dbReference type="ARBA" id="ARBA00057812"/>
    </source>
</evidence>
<dbReference type="FunFam" id="3.60.15.10:FF:000002">
    <property type="entry name" value="Ribonuclease Z"/>
    <property type="match status" value="1"/>
</dbReference>
<dbReference type="GO" id="GO:0042781">
    <property type="term" value="F:3'-tRNA processing endoribonuclease activity"/>
    <property type="evidence" value="ECO:0007669"/>
    <property type="project" value="UniProtKB-UniRule"/>
</dbReference>
<keyword evidence="3 10" id="KW-0819">tRNA processing</keyword>
<feature type="active site" description="Proton acceptor" evidence="10">
    <location>
        <position position="67"/>
    </location>
</feature>
<dbReference type="CDD" id="cd07717">
    <property type="entry name" value="RNaseZ_ZiPD-like_MBL-fold"/>
    <property type="match status" value="1"/>
</dbReference>
<dbReference type="Pfam" id="PF12706">
    <property type="entry name" value="Lactamase_B_2"/>
    <property type="match status" value="1"/>
</dbReference>
<feature type="binding site" evidence="10">
    <location>
        <position position="270"/>
    </location>
    <ligand>
        <name>Zn(2+)</name>
        <dbReference type="ChEBI" id="CHEBI:29105"/>
        <label>2</label>
        <note>catalytic</note>
    </ligand>
</feature>
<dbReference type="InterPro" id="IPR001279">
    <property type="entry name" value="Metallo-B-lactamas"/>
</dbReference>
<feature type="binding site" evidence="10">
    <location>
        <position position="140"/>
    </location>
    <ligand>
        <name>Zn(2+)</name>
        <dbReference type="ChEBI" id="CHEBI:29105"/>
        <label>1</label>
        <note>catalytic</note>
    </ligand>
</feature>
<feature type="binding site" evidence="10">
    <location>
        <position position="212"/>
    </location>
    <ligand>
        <name>Zn(2+)</name>
        <dbReference type="ChEBI" id="CHEBI:29105"/>
        <label>1</label>
        <note>catalytic</note>
    </ligand>
</feature>
<proteinExistence type="inferred from homology"/>
<feature type="domain" description="Metallo-beta-lactamase" evidence="11">
    <location>
        <begin position="203"/>
        <end position="271"/>
    </location>
</feature>
<comment type="cofactor">
    <cofactor evidence="10">
        <name>Zn(2+)</name>
        <dbReference type="ChEBI" id="CHEBI:29105"/>
    </cofactor>
    <text evidence="10">Binds 2 Zn(2+) ions.</text>
</comment>
<evidence type="ECO:0000256" key="7">
    <source>
        <dbReference type="ARBA" id="ARBA00022801"/>
    </source>
</evidence>
<gene>
    <name evidence="10 12" type="primary">rnz</name>
    <name evidence="12" type="ORF">GCM10007096_14270</name>
</gene>
<comment type="function">
    <text evidence="9 10">Zinc phosphodiesterase, which displays some tRNA 3'-processing endonuclease activity. Probably involved in tRNA maturation, by removing a 3'-trailer from precursor tRNA.</text>
</comment>